<comment type="similarity">
    <text evidence="7">Belongs to the binding-protein-dependent transport system permease family.</text>
</comment>
<evidence type="ECO:0000256" key="7">
    <source>
        <dbReference type="RuleBase" id="RU363032"/>
    </source>
</evidence>
<dbReference type="Gene3D" id="1.10.3720.10">
    <property type="entry name" value="MetI-like"/>
    <property type="match status" value="1"/>
</dbReference>
<dbReference type="PANTHER" id="PTHR30450">
    <property type="entry name" value="ABC TRANSPORTER PERMEASE"/>
    <property type="match status" value="1"/>
</dbReference>
<dbReference type="AlphaFoldDB" id="A0A542Z8D0"/>
<dbReference type="CDD" id="cd06261">
    <property type="entry name" value="TM_PBP2"/>
    <property type="match status" value="1"/>
</dbReference>
<dbReference type="SUPFAM" id="SSF161098">
    <property type="entry name" value="MetI-like"/>
    <property type="match status" value="1"/>
</dbReference>
<keyword evidence="4 7" id="KW-0812">Transmembrane</keyword>
<feature type="transmembrane region" description="Helical" evidence="7">
    <location>
        <begin position="196"/>
        <end position="220"/>
    </location>
</feature>
<name>A0A542Z8D0_9ACTN</name>
<evidence type="ECO:0000256" key="3">
    <source>
        <dbReference type="ARBA" id="ARBA00022475"/>
    </source>
</evidence>
<evidence type="ECO:0000256" key="2">
    <source>
        <dbReference type="ARBA" id="ARBA00022448"/>
    </source>
</evidence>
<keyword evidence="6 7" id="KW-0472">Membrane</keyword>
<dbReference type="InterPro" id="IPR051322">
    <property type="entry name" value="AA_ABC_Transporter_Permease"/>
</dbReference>
<sequence>MNWSRLAEQVLEGTIDTFYMCGLTLVFTVLIGLPMGVLLVVLDRGGVLDRLGGSRLLSRVTHRALSIIVDIGRSLPFIILMVALIPVTRFIAGTSIGATAAVVPLSAAGIPFFARLVEIAIREVPGGLVEAVESMGGGPWSVIRTVLVPEALPAMILGLSTTVVSLINFSAMAGAIGAGGLGDVAVRFGYQRFEPMYVVVVVIELVLITGLVQSAGSWAARRMSKR</sequence>
<dbReference type="PROSITE" id="PS50928">
    <property type="entry name" value="ABC_TM1"/>
    <property type="match status" value="1"/>
</dbReference>
<keyword evidence="2 7" id="KW-0813">Transport</keyword>
<feature type="domain" description="ABC transmembrane type-1" evidence="8">
    <location>
        <begin position="14"/>
        <end position="213"/>
    </location>
</feature>
<evidence type="ECO:0000256" key="6">
    <source>
        <dbReference type="ARBA" id="ARBA00023136"/>
    </source>
</evidence>
<evidence type="ECO:0000256" key="4">
    <source>
        <dbReference type="ARBA" id="ARBA00022692"/>
    </source>
</evidence>
<feature type="transmembrane region" description="Helical" evidence="7">
    <location>
        <begin position="17"/>
        <end position="42"/>
    </location>
</feature>
<dbReference type="EMBL" id="VFOR01000004">
    <property type="protein sequence ID" value="TQL56551.1"/>
    <property type="molecule type" value="Genomic_DNA"/>
</dbReference>
<dbReference type="PANTHER" id="PTHR30450:SF1">
    <property type="entry name" value="D-METHIONINE TRANSPORT SYSTEM PERMEASE PROTEIN METI-RELATED"/>
    <property type="match status" value="1"/>
</dbReference>
<evidence type="ECO:0000256" key="5">
    <source>
        <dbReference type="ARBA" id="ARBA00022989"/>
    </source>
</evidence>
<keyword evidence="5 7" id="KW-1133">Transmembrane helix</keyword>
<feature type="transmembrane region" description="Helical" evidence="7">
    <location>
        <begin position="63"/>
        <end position="85"/>
    </location>
</feature>
<reference evidence="9 10" key="1">
    <citation type="submission" date="2019-06" db="EMBL/GenBank/DDBJ databases">
        <title>Sequencing the genomes of 1000 actinobacteria strains.</title>
        <authorList>
            <person name="Klenk H.-P."/>
        </authorList>
    </citation>
    <scope>NUCLEOTIDE SEQUENCE [LARGE SCALE GENOMIC DNA]</scope>
    <source>
        <strain evidence="9 10">DSM 8251</strain>
    </source>
</reference>
<organism evidence="9 10">
    <name type="scientific">Propioniferax innocua</name>
    <dbReference type="NCBI Taxonomy" id="1753"/>
    <lineage>
        <taxon>Bacteria</taxon>
        <taxon>Bacillati</taxon>
        <taxon>Actinomycetota</taxon>
        <taxon>Actinomycetes</taxon>
        <taxon>Propionibacteriales</taxon>
        <taxon>Propionibacteriaceae</taxon>
        <taxon>Propioniferax</taxon>
    </lineage>
</organism>
<keyword evidence="10" id="KW-1185">Reference proteome</keyword>
<dbReference type="InterPro" id="IPR000515">
    <property type="entry name" value="MetI-like"/>
</dbReference>
<comment type="subcellular location">
    <subcellularLocation>
        <location evidence="1 7">Cell membrane</location>
        <topology evidence="1 7">Multi-pass membrane protein</topology>
    </subcellularLocation>
</comment>
<keyword evidence="3" id="KW-1003">Cell membrane</keyword>
<dbReference type="Proteomes" id="UP000316196">
    <property type="component" value="Unassembled WGS sequence"/>
</dbReference>
<protein>
    <submittedName>
        <fullName evidence="9">D-methionine transport system permease protein</fullName>
    </submittedName>
</protein>
<dbReference type="OrthoDB" id="9793490at2"/>
<dbReference type="Pfam" id="PF00528">
    <property type="entry name" value="BPD_transp_1"/>
    <property type="match status" value="1"/>
</dbReference>
<dbReference type="GO" id="GO:0048473">
    <property type="term" value="P:D-methionine transmembrane transport"/>
    <property type="evidence" value="ECO:0007669"/>
    <property type="project" value="TreeGrafter"/>
</dbReference>
<feature type="transmembrane region" description="Helical" evidence="7">
    <location>
        <begin position="91"/>
        <end position="114"/>
    </location>
</feature>
<dbReference type="InterPro" id="IPR035906">
    <property type="entry name" value="MetI-like_sf"/>
</dbReference>
<dbReference type="GO" id="GO:0005886">
    <property type="term" value="C:plasma membrane"/>
    <property type="evidence" value="ECO:0007669"/>
    <property type="project" value="UniProtKB-SubCell"/>
</dbReference>
<proteinExistence type="inferred from homology"/>
<accession>A0A542Z8D0</accession>
<feature type="transmembrane region" description="Helical" evidence="7">
    <location>
        <begin position="154"/>
        <end position="176"/>
    </location>
</feature>
<evidence type="ECO:0000313" key="10">
    <source>
        <dbReference type="Proteomes" id="UP000316196"/>
    </source>
</evidence>
<comment type="caution">
    <text evidence="9">The sequence shown here is derived from an EMBL/GenBank/DDBJ whole genome shotgun (WGS) entry which is preliminary data.</text>
</comment>
<gene>
    <name evidence="9" type="ORF">FB460_2441</name>
</gene>
<evidence type="ECO:0000313" key="9">
    <source>
        <dbReference type="EMBL" id="TQL56551.1"/>
    </source>
</evidence>
<evidence type="ECO:0000256" key="1">
    <source>
        <dbReference type="ARBA" id="ARBA00004651"/>
    </source>
</evidence>
<evidence type="ECO:0000259" key="8">
    <source>
        <dbReference type="PROSITE" id="PS50928"/>
    </source>
</evidence>
<dbReference type="RefSeq" id="WP_142094458.1">
    <property type="nucleotide sequence ID" value="NZ_BAAAMD010000002.1"/>
</dbReference>